<keyword evidence="3" id="KW-0804">Transcription</keyword>
<evidence type="ECO:0000313" key="6">
    <source>
        <dbReference type="Proteomes" id="UP000235994"/>
    </source>
</evidence>
<dbReference type="InterPro" id="IPR036388">
    <property type="entry name" value="WH-like_DNA-bd_sf"/>
</dbReference>
<dbReference type="Gene3D" id="1.10.10.10">
    <property type="entry name" value="Winged helix-like DNA-binding domain superfamily/Winged helix DNA-binding domain"/>
    <property type="match status" value="1"/>
</dbReference>
<dbReference type="AlphaFoldDB" id="A0A2N8KBA8"/>
<keyword evidence="2" id="KW-0238">DNA-binding</keyword>
<dbReference type="GO" id="GO:0003677">
    <property type="term" value="F:DNA binding"/>
    <property type="evidence" value="ECO:0007669"/>
    <property type="project" value="UniProtKB-KW"/>
</dbReference>
<gene>
    <name evidence="5" type="ORF">C1I89_27495</name>
</gene>
<dbReference type="EMBL" id="POQS01000008">
    <property type="protein sequence ID" value="PND30746.1"/>
    <property type="molecule type" value="Genomic_DNA"/>
</dbReference>
<evidence type="ECO:0000256" key="1">
    <source>
        <dbReference type="ARBA" id="ARBA00023015"/>
    </source>
</evidence>
<evidence type="ECO:0000313" key="5">
    <source>
        <dbReference type="EMBL" id="PND30746.1"/>
    </source>
</evidence>
<organism evidence="5 6">
    <name type="scientific">Achromobacter pulmonis</name>
    <dbReference type="NCBI Taxonomy" id="1389932"/>
    <lineage>
        <taxon>Bacteria</taxon>
        <taxon>Pseudomonadati</taxon>
        <taxon>Pseudomonadota</taxon>
        <taxon>Betaproteobacteria</taxon>
        <taxon>Burkholderiales</taxon>
        <taxon>Alcaligenaceae</taxon>
        <taxon>Achromobacter</taxon>
    </lineage>
</organism>
<dbReference type="PANTHER" id="PTHR42756">
    <property type="entry name" value="TRANSCRIPTIONAL REGULATOR, MARR"/>
    <property type="match status" value="1"/>
</dbReference>
<dbReference type="Pfam" id="PF12802">
    <property type="entry name" value="MarR_2"/>
    <property type="match status" value="1"/>
</dbReference>
<dbReference type="Proteomes" id="UP000235994">
    <property type="component" value="Unassembled WGS sequence"/>
</dbReference>
<dbReference type="SUPFAM" id="SSF46785">
    <property type="entry name" value="Winged helix' DNA-binding domain"/>
    <property type="match status" value="1"/>
</dbReference>
<protein>
    <submittedName>
        <fullName evidence="5">MarR family transcriptional regulator</fullName>
    </submittedName>
</protein>
<dbReference type="PROSITE" id="PS01117">
    <property type="entry name" value="HTH_MARR_1"/>
    <property type="match status" value="1"/>
</dbReference>
<reference evidence="5 6" key="1">
    <citation type="submission" date="2018-01" db="EMBL/GenBank/DDBJ databases">
        <title>The draft genome of an aniline degradation strain ANB-1.</title>
        <authorList>
            <person name="Zhang L."/>
            <person name="Jiang J."/>
        </authorList>
    </citation>
    <scope>NUCLEOTIDE SEQUENCE [LARGE SCALE GENOMIC DNA]</scope>
    <source>
        <strain evidence="5 6">ANB-1</strain>
    </source>
</reference>
<dbReference type="InterPro" id="IPR023187">
    <property type="entry name" value="Tscrpt_reg_MarR-type_CS"/>
</dbReference>
<evidence type="ECO:0000259" key="4">
    <source>
        <dbReference type="PROSITE" id="PS50995"/>
    </source>
</evidence>
<keyword evidence="1" id="KW-0805">Transcription regulation</keyword>
<dbReference type="SMART" id="SM00347">
    <property type="entry name" value="HTH_MARR"/>
    <property type="match status" value="1"/>
</dbReference>
<dbReference type="PROSITE" id="PS50995">
    <property type="entry name" value="HTH_MARR_2"/>
    <property type="match status" value="1"/>
</dbReference>
<dbReference type="InterPro" id="IPR000835">
    <property type="entry name" value="HTH_MarR-typ"/>
</dbReference>
<feature type="domain" description="HTH marR-type" evidence="4">
    <location>
        <begin position="21"/>
        <end position="153"/>
    </location>
</feature>
<comment type="caution">
    <text evidence="5">The sequence shown here is derived from an EMBL/GenBank/DDBJ whole genome shotgun (WGS) entry which is preliminary data.</text>
</comment>
<dbReference type="RefSeq" id="WP_102775548.1">
    <property type="nucleotide sequence ID" value="NZ_POQS01000008.1"/>
</dbReference>
<dbReference type="PANTHER" id="PTHR42756:SF1">
    <property type="entry name" value="TRANSCRIPTIONAL REPRESSOR OF EMRAB OPERON"/>
    <property type="match status" value="1"/>
</dbReference>
<dbReference type="GO" id="GO:0003700">
    <property type="term" value="F:DNA-binding transcription factor activity"/>
    <property type="evidence" value="ECO:0007669"/>
    <property type="project" value="InterPro"/>
</dbReference>
<proteinExistence type="predicted"/>
<evidence type="ECO:0000256" key="2">
    <source>
        <dbReference type="ARBA" id="ARBA00023125"/>
    </source>
</evidence>
<sequence>MELQNQRDTSTAARGAPRFVDGYLAYLLAQASQRISAEFHLQVRAAGLSVTQWRVLASLQGSEGETIGSLAVLAITKQPTLSKVVQRMEAEGLVARNGVRADRRQTRVRITAKGSNLIASLCEQALQHQKAVLAPFGEEKAAQLIEMLEVLMTEHVPLELPIAEEE</sequence>
<keyword evidence="6" id="KW-1185">Reference proteome</keyword>
<accession>A0A2N8KBA8</accession>
<dbReference type="InterPro" id="IPR036390">
    <property type="entry name" value="WH_DNA-bd_sf"/>
</dbReference>
<name>A0A2N8KBA8_9BURK</name>
<evidence type="ECO:0000256" key="3">
    <source>
        <dbReference type="ARBA" id="ARBA00023163"/>
    </source>
</evidence>